<dbReference type="OrthoDB" id="9792500at2"/>
<keyword evidence="4" id="KW-1185">Reference proteome</keyword>
<dbReference type="InterPro" id="IPR006015">
    <property type="entry name" value="Universal_stress_UspA"/>
</dbReference>
<organism evidence="3 4">
    <name type="scientific">Antarcticimicrobium sediminis</name>
    <dbReference type="NCBI Taxonomy" id="2546227"/>
    <lineage>
        <taxon>Bacteria</taxon>
        <taxon>Pseudomonadati</taxon>
        <taxon>Pseudomonadota</taxon>
        <taxon>Alphaproteobacteria</taxon>
        <taxon>Rhodobacterales</taxon>
        <taxon>Paracoccaceae</taxon>
        <taxon>Antarcticimicrobium</taxon>
    </lineage>
</organism>
<proteinExistence type="inferred from homology"/>
<gene>
    <name evidence="3" type="ORF">E1B25_21430</name>
</gene>
<dbReference type="RefSeq" id="WP_132831612.1">
    <property type="nucleotide sequence ID" value="NZ_SMFP01000035.1"/>
</dbReference>
<dbReference type="AlphaFoldDB" id="A0A4R5EG09"/>
<dbReference type="EMBL" id="SMFP01000035">
    <property type="protein sequence ID" value="TDE33260.1"/>
    <property type="molecule type" value="Genomic_DNA"/>
</dbReference>
<dbReference type="InterPro" id="IPR014729">
    <property type="entry name" value="Rossmann-like_a/b/a_fold"/>
</dbReference>
<name>A0A4R5EG09_9RHOB</name>
<accession>A0A4R5EG09</accession>
<reference evidence="3 4" key="1">
    <citation type="submission" date="2019-03" db="EMBL/GenBank/DDBJ databases">
        <authorList>
            <person name="Zhang S."/>
        </authorList>
    </citation>
    <scope>NUCLEOTIDE SEQUENCE [LARGE SCALE GENOMIC DNA]</scope>
    <source>
        <strain evidence="3 4">S4J41</strain>
    </source>
</reference>
<protein>
    <submittedName>
        <fullName evidence="3">Universal stress protein</fullName>
    </submittedName>
</protein>
<evidence type="ECO:0000313" key="4">
    <source>
        <dbReference type="Proteomes" id="UP000294662"/>
    </source>
</evidence>
<dbReference type="Pfam" id="PF00582">
    <property type="entry name" value="Usp"/>
    <property type="match status" value="1"/>
</dbReference>
<feature type="domain" description="UspA" evidence="2">
    <location>
        <begin position="6"/>
        <end position="149"/>
    </location>
</feature>
<dbReference type="Gene3D" id="3.40.50.620">
    <property type="entry name" value="HUPs"/>
    <property type="match status" value="1"/>
</dbReference>
<dbReference type="PANTHER" id="PTHR46268:SF6">
    <property type="entry name" value="UNIVERSAL STRESS PROTEIN UP12"/>
    <property type="match status" value="1"/>
</dbReference>
<evidence type="ECO:0000259" key="2">
    <source>
        <dbReference type="Pfam" id="PF00582"/>
    </source>
</evidence>
<dbReference type="CDD" id="cd00293">
    <property type="entry name" value="USP-like"/>
    <property type="match status" value="1"/>
</dbReference>
<comment type="caution">
    <text evidence="3">The sequence shown here is derived from an EMBL/GenBank/DDBJ whole genome shotgun (WGS) entry which is preliminary data.</text>
</comment>
<evidence type="ECO:0000313" key="3">
    <source>
        <dbReference type="EMBL" id="TDE33260.1"/>
    </source>
</evidence>
<comment type="similarity">
    <text evidence="1">Belongs to the universal stress protein A family.</text>
</comment>
<sequence>MTTPSPVLCAVDFSIDSEAALLWAAAQANRDSARLVVLHVVHDPASSPGFYRKPDAGWLQPMEEVAREMFTEFLDAVRARHPEADGLARAETMIVVGLPSGRICEVADEIGAGLVVVGSRGRTGLPHVMLGSVAERVAQIAVSPVTIVKAPRDDATQDDATQ</sequence>
<dbReference type="Proteomes" id="UP000294662">
    <property type="component" value="Unassembled WGS sequence"/>
</dbReference>
<dbReference type="PANTHER" id="PTHR46268">
    <property type="entry name" value="STRESS RESPONSE PROTEIN NHAX"/>
    <property type="match status" value="1"/>
</dbReference>
<evidence type="ECO:0000256" key="1">
    <source>
        <dbReference type="ARBA" id="ARBA00008791"/>
    </source>
</evidence>
<dbReference type="InterPro" id="IPR006016">
    <property type="entry name" value="UspA"/>
</dbReference>
<dbReference type="SUPFAM" id="SSF52402">
    <property type="entry name" value="Adenine nucleotide alpha hydrolases-like"/>
    <property type="match status" value="1"/>
</dbReference>
<dbReference type="PRINTS" id="PR01438">
    <property type="entry name" value="UNVRSLSTRESS"/>
</dbReference>